<organism evidence="1 2">
    <name type="scientific">Candidatus Zambryskibacteria bacterium CG11_big_fil_rev_8_21_14_0_20_40_24</name>
    <dbReference type="NCBI Taxonomy" id="1975116"/>
    <lineage>
        <taxon>Bacteria</taxon>
        <taxon>Candidatus Zambryskiibacteriota</taxon>
    </lineage>
</organism>
<reference evidence="1 2" key="1">
    <citation type="submission" date="2017-09" db="EMBL/GenBank/DDBJ databases">
        <title>Depth-based differentiation of microbial function through sediment-hosted aquifers and enrichment of novel symbionts in the deep terrestrial subsurface.</title>
        <authorList>
            <person name="Probst A.J."/>
            <person name="Ladd B."/>
            <person name="Jarett J.K."/>
            <person name="Geller-Mcgrath D.E."/>
            <person name="Sieber C.M."/>
            <person name="Emerson J.B."/>
            <person name="Anantharaman K."/>
            <person name="Thomas B.C."/>
            <person name="Malmstrom R."/>
            <person name="Stieglmeier M."/>
            <person name="Klingl A."/>
            <person name="Woyke T."/>
            <person name="Ryan C.M."/>
            <person name="Banfield J.F."/>
        </authorList>
    </citation>
    <scope>NUCLEOTIDE SEQUENCE [LARGE SCALE GENOMIC DNA]</scope>
    <source>
        <strain evidence="1">CG11_big_fil_rev_8_21_14_0_20_40_24</strain>
    </source>
</reference>
<dbReference type="Proteomes" id="UP000229834">
    <property type="component" value="Unassembled WGS sequence"/>
</dbReference>
<proteinExistence type="predicted"/>
<accession>A0A2H0K6F4</accession>
<protein>
    <recommendedName>
        <fullName evidence="3">Nucleoside 2-deoxyribosyltransferase</fullName>
    </recommendedName>
</protein>
<dbReference type="Gene3D" id="3.40.50.450">
    <property type="match status" value="1"/>
</dbReference>
<sequence length="168" mass="19367">MGKILIAPNHEEINGPLIFLAGPTEGVHDWQSEAIGFFQINPNISVASPRRGIEKQSDIGGKKYREQFEWERLYLEYAARHGVVMFWLPKSTENIEQSSYAHTFLFELGEFVTRYSSEKFRIVVGIEKEFPEERFIREMLAFKIPDVPISNNLNDTCGRVLEMAIGLR</sequence>
<dbReference type="Pfam" id="PF15891">
    <property type="entry name" value="Nuc_deoxyri_tr2"/>
    <property type="match status" value="1"/>
</dbReference>
<name>A0A2H0K6F4_9BACT</name>
<evidence type="ECO:0000313" key="2">
    <source>
        <dbReference type="Proteomes" id="UP000229834"/>
    </source>
</evidence>
<dbReference type="InterPro" id="IPR039470">
    <property type="entry name" value="Nuc_deoxyri_tr2"/>
</dbReference>
<comment type="caution">
    <text evidence="1">The sequence shown here is derived from an EMBL/GenBank/DDBJ whole genome shotgun (WGS) entry which is preliminary data.</text>
</comment>
<gene>
    <name evidence="1" type="ORF">COV95_01965</name>
</gene>
<dbReference type="AlphaFoldDB" id="A0A2H0K6F4"/>
<dbReference type="EMBL" id="PCVC01000056">
    <property type="protein sequence ID" value="PIQ66839.1"/>
    <property type="molecule type" value="Genomic_DNA"/>
</dbReference>
<evidence type="ECO:0000313" key="1">
    <source>
        <dbReference type="EMBL" id="PIQ66839.1"/>
    </source>
</evidence>
<evidence type="ECO:0008006" key="3">
    <source>
        <dbReference type="Google" id="ProtNLM"/>
    </source>
</evidence>